<accession>A0A4V5NH43</accession>
<comment type="caution">
    <text evidence="7">The sequence shown here is derived from an EMBL/GenBank/DDBJ whole genome shotgun (WGS) entry which is preliminary data.</text>
</comment>
<comment type="subcellular location">
    <subcellularLocation>
        <location evidence="1">Nucleus</location>
    </subcellularLocation>
</comment>
<reference evidence="7 8" key="1">
    <citation type="submission" date="2017-03" db="EMBL/GenBank/DDBJ databases">
        <title>Genomes of endolithic fungi from Antarctica.</title>
        <authorList>
            <person name="Coleine C."/>
            <person name="Masonjones S."/>
            <person name="Stajich J.E."/>
        </authorList>
    </citation>
    <scope>NUCLEOTIDE SEQUENCE [LARGE SCALE GENOMIC DNA]</scope>
    <source>
        <strain evidence="7 8">CCFEE 5187</strain>
    </source>
</reference>
<evidence type="ECO:0000256" key="4">
    <source>
        <dbReference type="ARBA" id="ARBA00023043"/>
    </source>
</evidence>
<name>A0A4V5NH43_9PEZI</name>
<dbReference type="EMBL" id="NAJN01000781">
    <property type="protein sequence ID" value="TKA68809.1"/>
    <property type="molecule type" value="Genomic_DNA"/>
</dbReference>
<evidence type="ECO:0008006" key="9">
    <source>
        <dbReference type="Google" id="ProtNLM"/>
    </source>
</evidence>
<feature type="compositionally biased region" description="Polar residues" evidence="6">
    <location>
        <begin position="92"/>
        <end position="104"/>
    </location>
</feature>
<gene>
    <name evidence="7" type="ORF">B0A49_06145</name>
</gene>
<evidence type="ECO:0000313" key="7">
    <source>
        <dbReference type="EMBL" id="TKA68809.1"/>
    </source>
</evidence>
<keyword evidence="4" id="KW-0040">ANK repeat</keyword>
<keyword evidence="8" id="KW-1185">Reference proteome</keyword>
<dbReference type="Proteomes" id="UP000308768">
    <property type="component" value="Unassembled WGS sequence"/>
</dbReference>
<dbReference type="STRING" id="331657.A0A4V5NH43"/>
<dbReference type="GO" id="GO:0005634">
    <property type="term" value="C:nucleus"/>
    <property type="evidence" value="ECO:0007669"/>
    <property type="project" value="UniProtKB-SubCell"/>
</dbReference>
<feature type="compositionally biased region" description="Basic residues" evidence="6">
    <location>
        <begin position="63"/>
        <end position="73"/>
    </location>
</feature>
<evidence type="ECO:0000256" key="6">
    <source>
        <dbReference type="SAM" id="MobiDB-lite"/>
    </source>
</evidence>
<evidence type="ECO:0000256" key="2">
    <source>
        <dbReference type="ARBA" id="ARBA00022553"/>
    </source>
</evidence>
<keyword evidence="5" id="KW-0539">Nucleus</keyword>
<sequence>MPEKRKGSPCLDETDGSTTSRPSKFRFKSKSKRSHGEHSDHSTSAHRRSRRRQEYDVNDGLGHHHRSHHRSKRRSDQPSVGDDPSQYDDTYLPNSRSSQYLDPQQAFTESLMDALADDEGAAYWEGVYGQPMHIYADTKAGPDGELERMTDEEYTAHVRQRMWEKSREGIEELRRRRLEEEKEVERQRQKDRAKADGRRVLDADSRFHRDIEESLRRSEVRKAAKRWRAAWARYAKDWEGLKGRLAAPEVDVVPAGNSGNREAVGNMIPWPVETGRARDVRTENVEAFLQNAPATGESVTDRAAALKAERVRWHPDKIQQRLGGQNIDAETLKLVIAVFQVVDRMWSEARAKEGG</sequence>
<dbReference type="GO" id="GO:0043124">
    <property type="term" value="P:negative regulation of canonical NF-kappaB signal transduction"/>
    <property type="evidence" value="ECO:0007669"/>
    <property type="project" value="InterPro"/>
</dbReference>
<organism evidence="7 8">
    <name type="scientific">Cryomyces minteri</name>
    <dbReference type="NCBI Taxonomy" id="331657"/>
    <lineage>
        <taxon>Eukaryota</taxon>
        <taxon>Fungi</taxon>
        <taxon>Dikarya</taxon>
        <taxon>Ascomycota</taxon>
        <taxon>Pezizomycotina</taxon>
        <taxon>Dothideomycetes</taxon>
        <taxon>Dothideomycetes incertae sedis</taxon>
        <taxon>Cryomyces</taxon>
    </lineage>
</organism>
<dbReference type="PANTHER" id="PTHR15263:SF1">
    <property type="entry name" value="NF-KAPPA-B INHIBITOR-LIKE PROTEIN 1"/>
    <property type="match status" value="1"/>
</dbReference>
<dbReference type="InterPro" id="IPR038753">
    <property type="entry name" value="NFKBIL1"/>
</dbReference>
<dbReference type="OrthoDB" id="412109at2759"/>
<feature type="compositionally biased region" description="Basic residues" evidence="6">
    <location>
        <begin position="23"/>
        <end position="33"/>
    </location>
</feature>
<feature type="compositionally biased region" description="Basic and acidic residues" evidence="6">
    <location>
        <begin position="34"/>
        <end position="43"/>
    </location>
</feature>
<protein>
    <recommendedName>
        <fullName evidence="9">J domain-containing protein</fullName>
    </recommendedName>
</protein>
<dbReference type="AlphaFoldDB" id="A0A4V5NH43"/>
<keyword evidence="3" id="KW-0677">Repeat</keyword>
<feature type="region of interest" description="Disordered" evidence="6">
    <location>
        <begin position="1"/>
        <end position="104"/>
    </location>
</feature>
<proteinExistence type="predicted"/>
<keyword evidence="2" id="KW-0597">Phosphoprotein</keyword>
<evidence type="ECO:0000256" key="5">
    <source>
        <dbReference type="ARBA" id="ARBA00023242"/>
    </source>
</evidence>
<dbReference type="PANTHER" id="PTHR15263">
    <property type="entry name" value="I-KAPPA-B-LIKE PROTEIN IKBL"/>
    <property type="match status" value="1"/>
</dbReference>
<evidence type="ECO:0000256" key="3">
    <source>
        <dbReference type="ARBA" id="ARBA00022737"/>
    </source>
</evidence>
<feature type="region of interest" description="Disordered" evidence="6">
    <location>
        <begin position="178"/>
        <end position="198"/>
    </location>
</feature>
<evidence type="ECO:0000313" key="8">
    <source>
        <dbReference type="Proteomes" id="UP000308768"/>
    </source>
</evidence>
<evidence type="ECO:0000256" key="1">
    <source>
        <dbReference type="ARBA" id="ARBA00004123"/>
    </source>
</evidence>